<dbReference type="PANTHER" id="PTHR10695:SF46">
    <property type="entry name" value="BIFUNCTIONAL COENZYME A SYNTHASE-RELATED"/>
    <property type="match status" value="1"/>
</dbReference>
<evidence type="ECO:0000313" key="8">
    <source>
        <dbReference type="Proteomes" id="UP000295724"/>
    </source>
</evidence>
<name>A0A4R6XRS8_9GAMM</name>
<evidence type="ECO:0000256" key="5">
    <source>
        <dbReference type="HAMAP-Rule" id="MF_00376"/>
    </source>
</evidence>
<keyword evidence="5" id="KW-0808">Transferase</keyword>
<keyword evidence="5 7" id="KW-0418">Kinase</keyword>
<dbReference type="InterPro" id="IPR001977">
    <property type="entry name" value="Depp_CoAkinase"/>
</dbReference>
<dbReference type="GO" id="GO:0005737">
    <property type="term" value="C:cytoplasm"/>
    <property type="evidence" value="ECO:0007669"/>
    <property type="project" value="UniProtKB-SubCell"/>
</dbReference>
<dbReference type="RefSeq" id="WP_099019087.1">
    <property type="nucleotide sequence ID" value="NZ_NIHB01000002.1"/>
</dbReference>
<sequence>MSGLIICLTGGIASGKTFVSNHFSTKNVAVIDADVIAREVVEVGKPALSELVLRFGQDVLNIDGSLNRAELKRLAFQSKKSVTALNQILHPVIGSEIKRQIKSTHQSMKLLVIPLFKSFMLDAYGINRVLLVDVAASIQIKRVMDRDGVSQPLANKIISSQASRSDLLTHASDVIVNDGTINQLRLSADLVYAMYLEMAGDIIAN</sequence>
<reference evidence="7 8" key="1">
    <citation type="submission" date="2019-03" db="EMBL/GenBank/DDBJ databases">
        <title>Genomic Encyclopedia of Type Strains, Phase IV (KMG-IV): sequencing the most valuable type-strain genomes for metagenomic binning, comparative biology and taxonomic classification.</title>
        <authorList>
            <person name="Goeker M."/>
        </authorList>
    </citation>
    <scope>NUCLEOTIDE SEQUENCE [LARGE SCALE GENOMIC DNA]</scope>
    <source>
        <strain evidence="7 8">DSM 25488</strain>
    </source>
</reference>
<evidence type="ECO:0000313" key="7">
    <source>
        <dbReference type="EMBL" id="TDR22446.1"/>
    </source>
</evidence>
<dbReference type="PROSITE" id="PS51219">
    <property type="entry name" value="DPCK"/>
    <property type="match status" value="1"/>
</dbReference>
<dbReference type="EMBL" id="SNZB01000002">
    <property type="protein sequence ID" value="TDR22446.1"/>
    <property type="molecule type" value="Genomic_DNA"/>
</dbReference>
<keyword evidence="8" id="KW-1185">Reference proteome</keyword>
<dbReference type="GO" id="GO:0015937">
    <property type="term" value="P:coenzyme A biosynthetic process"/>
    <property type="evidence" value="ECO:0007669"/>
    <property type="project" value="UniProtKB-UniRule"/>
</dbReference>
<dbReference type="CDD" id="cd02022">
    <property type="entry name" value="DPCK"/>
    <property type="match status" value="1"/>
</dbReference>
<comment type="pathway">
    <text evidence="5">Cofactor biosynthesis; coenzyme A biosynthesis; CoA from (R)-pantothenate: step 5/5.</text>
</comment>
<keyword evidence="5" id="KW-0963">Cytoplasm</keyword>
<proteinExistence type="inferred from homology"/>
<dbReference type="GO" id="GO:0005524">
    <property type="term" value="F:ATP binding"/>
    <property type="evidence" value="ECO:0007669"/>
    <property type="project" value="UniProtKB-UniRule"/>
</dbReference>
<dbReference type="OrthoDB" id="9812943at2"/>
<comment type="caution">
    <text evidence="7">The sequence shown here is derived from an EMBL/GenBank/DDBJ whole genome shotgun (WGS) entry which is preliminary data.</text>
</comment>
<comment type="catalytic activity">
    <reaction evidence="5">
        <text>3'-dephospho-CoA + ATP = ADP + CoA + H(+)</text>
        <dbReference type="Rhea" id="RHEA:18245"/>
        <dbReference type="ChEBI" id="CHEBI:15378"/>
        <dbReference type="ChEBI" id="CHEBI:30616"/>
        <dbReference type="ChEBI" id="CHEBI:57287"/>
        <dbReference type="ChEBI" id="CHEBI:57328"/>
        <dbReference type="ChEBI" id="CHEBI:456216"/>
        <dbReference type="EC" id="2.7.1.24"/>
    </reaction>
</comment>
<organism evidence="7 8">
    <name type="scientific">Marinicella litoralis</name>
    <dbReference type="NCBI Taxonomy" id="644220"/>
    <lineage>
        <taxon>Bacteria</taxon>
        <taxon>Pseudomonadati</taxon>
        <taxon>Pseudomonadota</taxon>
        <taxon>Gammaproteobacteria</taxon>
        <taxon>Lysobacterales</taxon>
        <taxon>Marinicellaceae</taxon>
        <taxon>Marinicella</taxon>
    </lineage>
</organism>
<evidence type="ECO:0000256" key="4">
    <source>
        <dbReference type="ARBA" id="ARBA00022993"/>
    </source>
</evidence>
<dbReference type="UniPathway" id="UPA00241">
    <property type="reaction ID" value="UER00356"/>
</dbReference>
<dbReference type="GO" id="GO:0004140">
    <property type="term" value="F:dephospho-CoA kinase activity"/>
    <property type="evidence" value="ECO:0007669"/>
    <property type="project" value="UniProtKB-UniRule"/>
</dbReference>
<dbReference type="HAMAP" id="MF_00376">
    <property type="entry name" value="Dephospho_CoA_kinase"/>
    <property type="match status" value="1"/>
</dbReference>
<evidence type="ECO:0000256" key="1">
    <source>
        <dbReference type="ARBA" id="ARBA00009018"/>
    </source>
</evidence>
<keyword evidence="2 5" id="KW-0547">Nucleotide-binding</keyword>
<dbReference type="InterPro" id="IPR027417">
    <property type="entry name" value="P-loop_NTPase"/>
</dbReference>
<evidence type="ECO:0000256" key="2">
    <source>
        <dbReference type="ARBA" id="ARBA00022741"/>
    </source>
</evidence>
<protein>
    <recommendedName>
        <fullName evidence="5 6">Dephospho-CoA kinase</fullName>
        <ecNumber evidence="5 6">2.7.1.24</ecNumber>
    </recommendedName>
    <alternativeName>
        <fullName evidence="5">Dephosphocoenzyme A kinase</fullName>
    </alternativeName>
</protein>
<dbReference type="NCBIfam" id="TIGR00152">
    <property type="entry name" value="dephospho-CoA kinase"/>
    <property type="match status" value="1"/>
</dbReference>
<accession>A0A4R6XRS8</accession>
<dbReference type="EC" id="2.7.1.24" evidence="5 6"/>
<dbReference type="Proteomes" id="UP000295724">
    <property type="component" value="Unassembled WGS sequence"/>
</dbReference>
<dbReference type="SUPFAM" id="SSF52540">
    <property type="entry name" value="P-loop containing nucleoside triphosphate hydrolases"/>
    <property type="match status" value="1"/>
</dbReference>
<dbReference type="PANTHER" id="PTHR10695">
    <property type="entry name" value="DEPHOSPHO-COA KINASE-RELATED"/>
    <property type="match status" value="1"/>
</dbReference>
<gene>
    <name evidence="5" type="primary">coaE</name>
    <name evidence="7" type="ORF">C8D91_0936</name>
</gene>
<comment type="subcellular location">
    <subcellularLocation>
        <location evidence="5">Cytoplasm</location>
    </subcellularLocation>
</comment>
<comment type="similarity">
    <text evidence="1 5">Belongs to the CoaE family.</text>
</comment>
<dbReference type="Pfam" id="PF01121">
    <property type="entry name" value="CoaE"/>
    <property type="match status" value="1"/>
</dbReference>
<keyword evidence="3 5" id="KW-0067">ATP-binding</keyword>
<evidence type="ECO:0000256" key="3">
    <source>
        <dbReference type="ARBA" id="ARBA00022840"/>
    </source>
</evidence>
<keyword evidence="4 5" id="KW-0173">Coenzyme A biosynthesis</keyword>
<dbReference type="Gene3D" id="3.40.50.300">
    <property type="entry name" value="P-loop containing nucleotide triphosphate hydrolases"/>
    <property type="match status" value="1"/>
</dbReference>
<dbReference type="AlphaFoldDB" id="A0A4R6XRS8"/>
<comment type="function">
    <text evidence="5">Catalyzes the phosphorylation of the 3'-hydroxyl group of dephosphocoenzyme A to form coenzyme A.</text>
</comment>
<evidence type="ECO:0000256" key="6">
    <source>
        <dbReference type="NCBIfam" id="TIGR00152"/>
    </source>
</evidence>
<feature type="binding site" evidence="5">
    <location>
        <begin position="13"/>
        <end position="18"/>
    </location>
    <ligand>
        <name>ATP</name>
        <dbReference type="ChEBI" id="CHEBI:30616"/>
    </ligand>
</feature>